<proteinExistence type="predicted"/>
<organism evidence="2 3">
    <name type="scientific">Cerasicoccus arenae</name>
    <dbReference type="NCBI Taxonomy" id="424488"/>
    <lineage>
        <taxon>Bacteria</taxon>
        <taxon>Pseudomonadati</taxon>
        <taxon>Verrucomicrobiota</taxon>
        <taxon>Opitutia</taxon>
        <taxon>Puniceicoccales</taxon>
        <taxon>Cerasicoccaceae</taxon>
        <taxon>Cerasicoccus</taxon>
    </lineage>
</organism>
<protein>
    <recommendedName>
        <fullName evidence="4">Outer membrane lipoprotein-sorting protein</fullName>
    </recommendedName>
</protein>
<feature type="chain" id="PRO_5035233319" description="Outer membrane lipoprotein-sorting protein" evidence="1">
    <location>
        <begin position="31"/>
        <end position="263"/>
    </location>
</feature>
<comment type="caution">
    <text evidence="2">The sequence shown here is derived from an EMBL/GenBank/DDBJ whole genome shotgun (WGS) entry which is preliminary data.</text>
</comment>
<dbReference type="EMBL" id="BMXG01000007">
    <property type="protein sequence ID" value="GHB99095.1"/>
    <property type="molecule type" value="Genomic_DNA"/>
</dbReference>
<sequence>MNFPYNSNLRMTSHFRTIIFFLFSAIAVQAQFSSSDLQDLLNRYRQARAESSAFLNIRSVAIIGEIQQGGQTYSFELNQKDTGEIRYTLTLDEETIIQVHDGHDGWRWISGRPELGANLLTDAQLRFFRLNNSFHTPLDRPQLYDFDVRYLGVEINDKSEPEHHVQLSSERFGDTVDVWIDAIDFLEKRRSYRPNEEAEPLVTTFSDYRKVDGIYTPYTMESVFKDKQLARINITKIRRNTGMLSFYFTKPSTYQKVSKEDLN</sequence>
<evidence type="ECO:0000256" key="1">
    <source>
        <dbReference type="SAM" id="SignalP"/>
    </source>
</evidence>
<dbReference type="RefSeq" id="WP_189513361.1">
    <property type="nucleotide sequence ID" value="NZ_JAENIH010000001.1"/>
</dbReference>
<dbReference type="AlphaFoldDB" id="A0A8J3DHC4"/>
<feature type="signal peptide" evidence="1">
    <location>
        <begin position="1"/>
        <end position="30"/>
    </location>
</feature>
<name>A0A8J3DHC4_9BACT</name>
<gene>
    <name evidence="2" type="ORF">GCM10007047_13980</name>
</gene>
<keyword evidence="1" id="KW-0732">Signal</keyword>
<evidence type="ECO:0000313" key="2">
    <source>
        <dbReference type="EMBL" id="GHB99095.1"/>
    </source>
</evidence>
<dbReference type="Proteomes" id="UP000642829">
    <property type="component" value="Unassembled WGS sequence"/>
</dbReference>
<evidence type="ECO:0000313" key="3">
    <source>
        <dbReference type="Proteomes" id="UP000642829"/>
    </source>
</evidence>
<reference evidence="2" key="2">
    <citation type="submission" date="2020-09" db="EMBL/GenBank/DDBJ databases">
        <authorList>
            <person name="Sun Q."/>
            <person name="Kim S."/>
        </authorList>
    </citation>
    <scope>NUCLEOTIDE SEQUENCE</scope>
    <source>
        <strain evidence="2">KCTC 12870</strain>
    </source>
</reference>
<reference evidence="2" key="1">
    <citation type="journal article" date="2014" name="Int. J. Syst. Evol. Microbiol.">
        <title>Complete genome sequence of Corynebacterium casei LMG S-19264T (=DSM 44701T), isolated from a smear-ripened cheese.</title>
        <authorList>
            <consortium name="US DOE Joint Genome Institute (JGI-PGF)"/>
            <person name="Walter F."/>
            <person name="Albersmeier A."/>
            <person name="Kalinowski J."/>
            <person name="Ruckert C."/>
        </authorList>
    </citation>
    <scope>NUCLEOTIDE SEQUENCE</scope>
    <source>
        <strain evidence="2">KCTC 12870</strain>
    </source>
</reference>
<evidence type="ECO:0008006" key="4">
    <source>
        <dbReference type="Google" id="ProtNLM"/>
    </source>
</evidence>
<accession>A0A8J3DHC4</accession>
<keyword evidence="3" id="KW-1185">Reference proteome</keyword>